<feature type="non-terminal residue" evidence="1">
    <location>
        <position position="1"/>
    </location>
</feature>
<keyword evidence="2" id="KW-1185">Reference proteome</keyword>
<dbReference type="Proteomes" id="UP000265618">
    <property type="component" value="Unassembled WGS sequence"/>
</dbReference>
<comment type="caution">
    <text evidence="1">The sequence shown here is derived from an EMBL/GenBank/DDBJ whole genome shotgun (WGS) entry which is preliminary data.</text>
</comment>
<gene>
    <name evidence="1" type="ORF">KIPB_013106</name>
</gene>
<feature type="non-terminal residue" evidence="1">
    <location>
        <position position="200"/>
    </location>
</feature>
<proteinExistence type="predicted"/>
<dbReference type="EMBL" id="BDIP01006067">
    <property type="protein sequence ID" value="GIQ90347.1"/>
    <property type="molecule type" value="Genomic_DNA"/>
</dbReference>
<accession>A0A9K3D821</accession>
<evidence type="ECO:0000313" key="2">
    <source>
        <dbReference type="Proteomes" id="UP000265618"/>
    </source>
</evidence>
<protein>
    <submittedName>
        <fullName evidence="1">Uncharacterized protein</fullName>
    </submittedName>
</protein>
<dbReference type="AlphaFoldDB" id="A0A9K3D821"/>
<reference evidence="1 2" key="1">
    <citation type="journal article" date="2018" name="PLoS ONE">
        <title>The draft genome of Kipferlia bialata reveals reductive genome evolution in fornicate parasites.</title>
        <authorList>
            <person name="Tanifuji G."/>
            <person name="Takabayashi S."/>
            <person name="Kume K."/>
            <person name="Takagi M."/>
            <person name="Nakayama T."/>
            <person name="Kamikawa R."/>
            <person name="Inagaki Y."/>
            <person name="Hashimoto T."/>
        </authorList>
    </citation>
    <scope>NUCLEOTIDE SEQUENCE [LARGE SCALE GENOMIC DNA]</scope>
    <source>
        <strain evidence="1">NY0173</strain>
    </source>
</reference>
<sequence>PKHYGQKKKERLEALYNLYQNAKLTHSSTWPQCPFTEQFKNRLADIAQKPVLLLTAKQFVAHKELSNVLSLWETHAVGMFKVNKDLADFKLQVNPRLKADLITNGSERLHMYFVYQMQTTLLSEPTVHIHSFPAHQFSVECEGMSVKSKKPTSGHHHPDEQAEYYENNGKKYQVPWPIDLTDAFKRFMAQGTRAKALHVT</sequence>
<evidence type="ECO:0000313" key="1">
    <source>
        <dbReference type="EMBL" id="GIQ90347.1"/>
    </source>
</evidence>
<organism evidence="1 2">
    <name type="scientific">Kipferlia bialata</name>
    <dbReference type="NCBI Taxonomy" id="797122"/>
    <lineage>
        <taxon>Eukaryota</taxon>
        <taxon>Metamonada</taxon>
        <taxon>Carpediemonas-like organisms</taxon>
        <taxon>Kipferlia</taxon>
    </lineage>
</organism>
<name>A0A9K3D821_9EUKA</name>